<reference evidence="1 2" key="1">
    <citation type="journal article" date="2014" name="BMC Genomics">
        <title>Genome and secretome analysis of the hemibiotrophic fungal pathogen, Moniliophthora roreri, which causes frosty pod rot disease of cacao: mechanisms of the biotrophic and necrotrophic phases.</title>
        <authorList>
            <person name="Meinhardt L.W."/>
            <person name="Costa G.G.L."/>
            <person name="Thomazella D.P.T."/>
            <person name="Teixeira P.J.P.L."/>
            <person name="Carazzolle M.F."/>
            <person name="Schuster S.C."/>
            <person name="Carlson J.E."/>
            <person name="Guiltinan M.J."/>
            <person name="Mieczkowski P."/>
            <person name="Farmer A."/>
            <person name="Ramaraj T."/>
            <person name="Crozier J."/>
            <person name="Davis R.E."/>
            <person name="Shao J."/>
            <person name="Melnick R.L."/>
            <person name="Pereira G.A.G."/>
            <person name="Bailey B.A."/>
        </authorList>
    </citation>
    <scope>NUCLEOTIDE SEQUENCE [LARGE SCALE GENOMIC DNA]</scope>
    <source>
        <strain evidence="1 2">MCA 2997</strain>
    </source>
</reference>
<organism evidence="1 2">
    <name type="scientific">Moniliophthora roreri (strain MCA 2997)</name>
    <name type="common">Cocoa frosty pod rot fungus</name>
    <name type="synonym">Crinipellis roreri</name>
    <dbReference type="NCBI Taxonomy" id="1381753"/>
    <lineage>
        <taxon>Eukaryota</taxon>
        <taxon>Fungi</taxon>
        <taxon>Dikarya</taxon>
        <taxon>Basidiomycota</taxon>
        <taxon>Agaricomycotina</taxon>
        <taxon>Agaricomycetes</taxon>
        <taxon>Agaricomycetidae</taxon>
        <taxon>Agaricales</taxon>
        <taxon>Marasmiineae</taxon>
        <taxon>Marasmiaceae</taxon>
        <taxon>Moniliophthora</taxon>
    </lineage>
</organism>
<keyword evidence="2" id="KW-1185">Reference proteome</keyword>
<gene>
    <name evidence="1" type="ORF">Moror_12005</name>
</gene>
<comment type="caution">
    <text evidence="1">The sequence shown here is derived from an EMBL/GenBank/DDBJ whole genome shotgun (WGS) entry which is preliminary data.</text>
</comment>
<evidence type="ECO:0000313" key="2">
    <source>
        <dbReference type="Proteomes" id="UP000017559"/>
    </source>
</evidence>
<name>V2X3F9_MONRO</name>
<accession>V2X3F9</accession>
<protein>
    <submittedName>
        <fullName evidence="1">Uncharacterized protein</fullName>
    </submittedName>
</protein>
<dbReference type="HOGENOM" id="CLU_1402781_0_0_1"/>
<dbReference type="KEGG" id="mrr:Moror_12005"/>
<sequence>MPLGGVMQSVNSLVSGNFTSTIPPLTSNNVGVLAQLGSPSNFDFLGDLVRKVASASCSPYLAKVSTVLSVANNKVQASINANVGGLDDVSAADVAGVTAPLVNRRVDAQAVLSALGDALKVATPDNQFATVVFCGSCNSLGGFPKSVNTLAGGDFILMITSMIGKTLSIASALGGAGNFDFLGQFNVQDLSGSM</sequence>
<proteinExistence type="predicted"/>
<evidence type="ECO:0000313" key="1">
    <source>
        <dbReference type="EMBL" id="ESK87005.1"/>
    </source>
</evidence>
<dbReference type="Proteomes" id="UP000017559">
    <property type="component" value="Unassembled WGS sequence"/>
</dbReference>
<dbReference type="EMBL" id="AWSO01000854">
    <property type="protein sequence ID" value="ESK87005.1"/>
    <property type="molecule type" value="Genomic_DNA"/>
</dbReference>
<dbReference type="AlphaFoldDB" id="V2X3F9"/>